<evidence type="ECO:0000313" key="2">
    <source>
        <dbReference type="Proteomes" id="UP000192602"/>
    </source>
</evidence>
<dbReference type="AlphaFoldDB" id="A0A1W1WUM3"/>
<organism evidence="1 2">
    <name type="scientific">Nitratiruptor tergarcus DSM 16512</name>
    <dbReference type="NCBI Taxonomy" id="1069081"/>
    <lineage>
        <taxon>Bacteria</taxon>
        <taxon>Pseudomonadati</taxon>
        <taxon>Campylobacterota</taxon>
        <taxon>Epsilonproteobacteria</taxon>
        <taxon>Nautiliales</taxon>
        <taxon>Nitratiruptoraceae</taxon>
        <taxon>Nitratiruptor</taxon>
    </lineage>
</organism>
<dbReference type="Proteomes" id="UP000192602">
    <property type="component" value="Unassembled WGS sequence"/>
</dbReference>
<dbReference type="OrthoDB" id="5339940at2"/>
<evidence type="ECO:0000313" key="1">
    <source>
        <dbReference type="EMBL" id="SMC10018.1"/>
    </source>
</evidence>
<protein>
    <submittedName>
        <fullName evidence="1">Uncharacterized protein</fullName>
    </submittedName>
</protein>
<dbReference type="STRING" id="1069081.SAMN05660197_1849"/>
<sequence>MDKEQAMKEFKAYEKMRLEMYDFLEQFIPKDENGQLDFSQAKSIPAKEVFDRWFALDYQARKIRGIAINCLGLKGE</sequence>
<dbReference type="RefSeq" id="WP_084276389.1">
    <property type="nucleotide sequence ID" value="NZ_AP026671.1"/>
</dbReference>
<keyword evidence="2" id="KW-1185">Reference proteome</keyword>
<name>A0A1W1WUM3_9BACT</name>
<reference evidence="2" key="1">
    <citation type="submission" date="2017-04" db="EMBL/GenBank/DDBJ databases">
        <authorList>
            <person name="Varghese N."/>
            <person name="Submissions S."/>
        </authorList>
    </citation>
    <scope>NUCLEOTIDE SEQUENCE [LARGE SCALE GENOMIC DNA]</scope>
    <source>
        <strain evidence="2">DSM 16512</strain>
    </source>
</reference>
<dbReference type="EMBL" id="FWWZ01000001">
    <property type="protein sequence ID" value="SMC10018.1"/>
    <property type="molecule type" value="Genomic_DNA"/>
</dbReference>
<gene>
    <name evidence="1" type="ORF">SAMN05660197_1849</name>
</gene>
<proteinExistence type="predicted"/>
<accession>A0A1W1WUM3</accession>